<protein>
    <submittedName>
        <fullName evidence="9">TraG/TraD family protein</fullName>
    </submittedName>
</protein>
<keyword evidence="6 8" id="KW-0472">Membrane</keyword>
<proteinExistence type="inferred from homology"/>
<evidence type="ECO:0000256" key="8">
    <source>
        <dbReference type="SAM" id="Phobius"/>
    </source>
</evidence>
<dbReference type="Proteomes" id="UP000018142">
    <property type="component" value="Unassembled WGS sequence"/>
</dbReference>
<keyword evidence="5 8" id="KW-1133">Transmembrane helix</keyword>
<dbReference type="InterPro" id="IPR003688">
    <property type="entry name" value="TraG/VirD4"/>
</dbReference>
<feature type="compositionally biased region" description="Basic and acidic residues" evidence="7">
    <location>
        <begin position="621"/>
        <end position="658"/>
    </location>
</feature>
<sequence>MANKNKLRHKNSKSILKTGLILISVIGVITFLIISYLIYSLQCYAYDNNISSDNLNLSVLIKSMPYWTNPTFTAPFDIGAIMQMHGSVWYIYIVALSLLALMLFSKNYDDYKGVEAGSADWATKRDEKENSDTTGIPIGNGFYVTVNNPKSCYYEPHNLNEIVIGGPGAGKSFRKIKPDIIQMFGSYVVTDPKGELYRDTAKLLMENGYKVRVFNLINIKKTNAYNPFVYINEEQDIVVLANTFINASAGDDDKEDFWSGSAKSLLTAIMVYLWKAKGEIKCFGRVVRLLNSITYKNGKIDELCELARCLNKHAIEHPYDAATINWNGIKGTPEETMGGIAKTLSTRLDLWAVEDVNDLTVIDEMDFDNIGVEKTAIFLIVPPADTTYKAICNMFYSQLFSRLMYCANFKHNGRLPLLVSVELDEFANIGRIPNFDKITAVIRSNNIRVCVVLQSLPQLKALYKDNWESIIGNCSLFTYLGAPDLETRKYIVEKLDKTTVRIDTRGHSQGTTSGGSSSDNESYQGRDLLTTSELLRAFKASPKIKKKYGGYMIEFLDEYPPFWLYKFDTLSHPLINKVGSSFPSGIPNNTDINEMYSDNEQIQKLKEVKTKMAQLMEQSVSEEKAMREQSEQKQAEQERVEQAELQRQFEEAARDAQLSEHQSVLAEIDEEELIADYEIPTIDEFIG</sequence>
<evidence type="ECO:0000256" key="3">
    <source>
        <dbReference type="ARBA" id="ARBA00022475"/>
    </source>
</evidence>
<dbReference type="NCBIfam" id="NF045973">
    <property type="entry name" value="conju_CD1115"/>
    <property type="match status" value="1"/>
</dbReference>
<dbReference type="SUPFAM" id="SSF52540">
    <property type="entry name" value="P-loop containing nucleoside triphosphate hydrolases"/>
    <property type="match status" value="1"/>
</dbReference>
<evidence type="ECO:0000256" key="1">
    <source>
        <dbReference type="ARBA" id="ARBA00004651"/>
    </source>
</evidence>
<evidence type="ECO:0000256" key="4">
    <source>
        <dbReference type="ARBA" id="ARBA00022692"/>
    </source>
</evidence>
<comment type="subcellular location">
    <subcellularLocation>
        <location evidence="1">Cell membrane</location>
        <topology evidence="1">Multi-pass membrane protein</topology>
    </subcellularLocation>
</comment>
<evidence type="ECO:0000256" key="6">
    <source>
        <dbReference type="ARBA" id="ARBA00023136"/>
    </source>
</evidence>
<dbReference type="InterPro" id="IPR051539">
    <property type="entry name" value="T4SS-coupling_protein"/>
</dbReference>
<feature type="transmembrane region" description="Helical" evidence="8">
    <location>
        <begin position="87"/>
        <end position="104"/>
    </location>
</feature>
<feature type="region of interest" description="Disordered" evidence="7">
    <location>
        <begin position="502"/>
        <end position="524"/>
    </location>
</feature>
<organism evidence="9 10">
    <name type="scientific">[Eubacterium] siraeum CAG:80</name>
    <dbReference type="NCBI Taxonomy" id="1263080"/>
    <lineage>
        <taxon>Bacteria</taxon>
        <taxon>Bacillati</taxon>
        <taxon>Bacillota</taxon>
        <taxon>Clostridia</taxon>
        <taxon>Eubacteriales</taxon>
        <taxon>Oscillospiraceae</taxon>
        <taxon>Oscillospiraceae incertae sedis</taxon>
    </lineage>
</organism>
<dbReference type="GO" id="GO:0005886">
    <property type="term" value="C:plasma membrane"/>
    <property type="evidence" value="ECO:0007669"/>
    <property type="project" value="UniProtKB-SubCell"/>
</dbReference>
<evidence type="ECO:0000313" key="10">
    <source>
        <dbReference type="Proteomes" id="UP000018142"/>
    </source>
</evidence>
<accession>R6SDR0</accession>
<reference evidence="9" key="1">
    <citation type="submission" date="2012-11" db="EMBL/GenBank/DDBJ databases">
        <title>Dependencies among metagenomic species, viruses, plasmids and units of genetic variation.</title>
        <authorList>
            <person name="Nielsen H.B."/>
            <person name="Almeida M."/>
            <person name="Juncker A.S."/>
            <person name="Rasmussen S."/>
            <person name="Li J."/>
            <person name="Sunagawa S."/>
            <person name="Plichta D."/>
            <person name="Gautier L."/>
            <person name="Le Chatelier E."/>
            <person name="Peletier E."/>
            <person name="Bonde I."/>
            <person name="Nielsen T."/>
            <person name="Manichanh C."/>
            <person name="Arumugam M."/>
            <person name="Batto J."/>
            <person name="Santos M.B.Q.D."/>
            <person name="Blom N."/>
            <person name="Borruel N."/>
            <person name="Burgdorf K.S."/>
            <person name="Boumezbeur F."/>
            <person name="Casellas F."/>
            <person name="Dore J."/>
            <person name="Guarner F."/>
            <person name="Hansen T."/>
            <person name="Hildebrand F."/>
            <person name="Kaas R.S."/>
            <person name="Kennedy S."/>
            <person name="Kristiansen K."/>
            <person name="Kultima J.R."/>
            <person name="Leonard P."/>
            <person name="Levenez F."/>
            <person name="Lund O."/>
            <person name="Moumen B."/>
            <person name="Le Paslier D."/>
            <person name="Pons N."/>
            <person name="Pedersen O."/>
            <person name="Prifti E."/>
            <person name="Qin J."/>
            <person name="Raes J."/>
            <person name="Tap J."/>
            <person name="Tims S."/>
            <person name="Ussery D.W."/>
            <person name="Yamada T."/>
            <person name="MetaHit consortium"/>
            <person name="Renault P."/>
            <person name="Sicheritz-Ponten T."/>
            <person name="Bork P."/>
            <person name="Wang J."/>
            <person name="Brunak S."/>
            <person name="Ehrlich S.D."/>
        </authorList>
    </citation>
    <scope>NUCLEOTIDE SEQUENCE [LARGE SCALE GENOMIC DNA]</scope>
</reference>
<feature type="transmembrane region" description="Helical" evidence="8">
    <location>
        <begin position="20"/>
        <end position="39"/>
    </location>
</feature>
<keyword evidence="4 8" id="KW-0812">Transmembrane</keyword>
<comment type="caution">
    <text evidence="9">The sequence shown here is derived from an EMBL/GenBank/DDBJ whole genome shotgun (WGS) entry which is preliminary data.</text>
</comment>
<gene>
    <name evidence="9" type="ORF">BN788_01555</name>
</gene>
<dbReference type="InterPro" id="IPR027417">
    <property type="entry name" value="P-loop_NTPase"/>
</dbReference>
<name>R6SDR0_9FIRM</name>
<dbReference type="EMBL" id="CBFJ010000064">
    <property type="protein sequence ID" value="CDC44752.1"/>
    <property type="molecule type" value="Genomic_DNA"/>
</dbReference>
<dbReference type="CDD" id="cd01127">
    <property type="entry name" value="TrwB_TraG_TraD_VirD4"/>
    <property type="match status" value="1"/>
</dbReference>
<evidence type="ECO:0000256" key="2">
    <source>
        <dbReference type="ARBA" id="ARBA00008806"/>
    </source>
</evidence>
<evidence type="ECO:0000256" key="5">
    <source>
        <dbReference type="ARBA" id="ARBA00022989"/>
    </source>
</evidence>
<feature type="compositionally biased region" description="Low complexity" evidence="7">
    <location>
        <begin position="507"/>
        <end position="518"/>
    </location>
</feature>
<keyword evidence="3" id="KW-1003">Cell membrane</keyword>
<dbReference type="AlphaFoldDB" id="R6SDR0"/>
<dbReference type="Gene3D" id="3.40.50.300">
    <property type="entry name" value="P-loop containing nucleotide triphosphate hydrolases"/>
    <property type="match status" value="1"/>
</dbReference>
<dbReference type="PANTHER" id="PTHR37937">
    <property type="entry name" value="CONJUGATIVE TRANSFER: DNA TRANSPORT"/>
    <property type="match status" value="1"/>
</dbReference>
<evidence type="ECO:0000313" key="9">
    <source>
        <dbReference type="EMBL" id="CDC44752.1"/>
    </source>
</evidence>
<comment type="similarity">
    <text evidence="2">Belongs to the VirD4/TraG family.</text>
</comment>
<dbReference type="PANTHER" id="PTHR37937:SF1">
    <property type="entry name" value="CONJUGATIVE TRANSFER: DNA TRANSPORT"/>
    <property type="match status" value="1"/>
</dbReference>
<evidence type="ECO:0000256" key="7">
    <source>
        <dbReference type="SAM" id="MobiDB-lite"/>
    </source>
</evidence>
<feature type="region of interest" description="Disordered" evidence="7">
    <location>
        <begin position="619"/>
        <end position="660"/>
    </location>
</feature>
<dbReference type="Pfam" id="PF02534">
    <property type="entry name" value="T4SS-DNA_transf"/>
    <property type="match status" value="1"/>
</dbReference>